<dbReference type="PANTHER" id="PTHR34219">
    <property type="entry name" value="IRON-REGULATED INNER MEMBRANE PROTEIN-RELATED"/>
    <property type="match status" value="1"/>
</dbReference>
<evidence type="ECO:0000313" key="2">
    <source>
        <dbReference type="EMBL" id="MBT1699234.1"/>
    </source>
</evidence>
<sequence length="344" mass="39337">MTVRKLILRIHLWLGFTCGTLLFFVALTGCVLAFEDELRYATQHHLLYVNAEDQPRLSVQQVIDVVKADNPKAKLSQIRFYGDPSRTVHCYTRDKKIVSVNPYNGNITGVRDNEKDWLSLVLSFHRTLLLGDIGEHIIQWNVWIFLVMLLSGLVLWLPPKFKLWKQNLVIKRGLAPKKRNYDLHRILGVYAWLPLLLIAITGISMSSGGGEKGPKLKSLFTASAPDAGIYDHVVNQIDHQEPIDVLRVTFPQDSTGVITIGVRYVTSSFRKQSSFMFDRYSGKLLKTELYQQKSFWQRFFGSSYELHTGRILGIPGKIIMFFAGLIALSLPITGFLIWWNKRGR</sequence>
<feature type="transmembrane region" description="Helical" evidence="1">
    <location>
        <begin position="318"/>
        <end position="339"/>
    </location>
</feature>
<dbReference type="AlphaFoldDB" id="A0AAP2GKN5"/>
<keyword evidence="1" id="KW-0472">Membrane</keyword>
<accession>A0AAP2GKN5</accession>
<gene>
    <name evidence="2" type="ORF">KK083_20220</name>
</gene>
<dbReference type="Pfam" id="PF03929">
    <property type="entry name" value="PepSY_TM"/>
    <property type="match status" value="1"/>
</dbReference>
<dbReference type="RefSeq" id="WP_254167010.1">
    <property type="nucleotide sequence ID" value="NZ_JAHESF010000023.1"/>
</dbReference>
<keyword evidence="1" id="KW-0812">Transmembrane</keyword>
<organism evidence="2 3">
    <name type="scientific">Chryseosolibacter histidini</name>
    <dbReference type="NCBI Taxonomy" id="2782349"/>
    <lineage>
        <taxon>Bacteria</taxon>
        <taxon>Pseudomonadati</taxon>
        <taxon>Bacteroidota</taxon>
        <taxon>Cytophagia</taxon>
        <taxon>Cytophagales</taxon>
        <taxon>Chryseotaleaceae</taxon>
        <taxon>Chryseosolibacter</taxon>
    </lineage>
</organism>
<name>A0AAP2GKN5_9BACT</name>
<reference evidence="2 3" key="1">
    <citation type="submission" date="2021-05" db="EMBL/GenBank/DDBJ databases">
        <title>A Polyphasic approach of four new species of the genus Ohtaekwangia: Ohtaekwangia histidinii sp. nov., Ohtaekwangia cretensis sp. nov., Ohtaekwangia indiensis sp. nov., Ohtaekwangia reichenbachii sp. nov. from diverse environment.</title>
        <authorList>
            <person name="Octaviana S."/>
        </authorList>
    </citation>
    <scope>NUCLEOTIDE SEQUENCE [LARGE SCALE GENOMIC DNA]</scope>
    <source>
        <strain evidence="2 3">PWU4</strain>
    </source>
</reference>
<dbReference type="EMBL" id="JAHESF010000023">
    <property type="protein sequence ID" value="MBT1699234.1"/>
    <property type="molecule type" value="Genomic_DNA"/>
</dbReference>
<feature type="transmembrane region" description="Helical" evidence="1">
    <location>
        <begin position="187"/>
        <end position="206"/>
    </location>
</feature>
<dbReference type="InterPro" id="IPR005625">
    <property type="entry name" value="PepSY-ass_TM"/>
</dbReference>
<dbReference type="PROSITE" id="PS51257">
    <property type="entry name" value="PROKAR_LIPOPROTEIN"/>
    <property type="match status" value="1"/>
</dbReference>
<keyword evidence="3" id="KW-1185">Reference proteome</keyword>
<keyword evidence="1" id="KW-1133">Transmembrane helix</keyword>
<comment type="caution">
    <text evidence="2">The sequence shown here is derived from an EMBL/GenBank/DDBJ whole genome shotgun (WGS) entry which is preliminary data.</text>
</comment>
<proteinExistence type="predicted"/>
<feature type="transmembrane region" description="Helical" evidence="1">
    <location>
        <begin position="12"/>
        <end position="34"/>
    </location>
</feature>
<protein>
    <submittedName>
        <fullName evidence="2">PepSY domain-containing protein</fullName>
    </submittedName>
</protein>
<evidence type="ECO:0000313" key="3">
    <source>
        <dbReference type="Proteomes" id="UP001319200"/>
    </source>
</evidence>
<feature type="transmembrane region" description="Helical" evidence="1">
    <location>
        <begin position="137"/>
        <end position="157"/>
    </location>
</feature>
<dbReference type="Proteomes" id="UP001319200">
    <property type="component" value="Unassembled WGS sequence"/>
</dbReference>
<evidence type="ECO:0000256" key="1">
    <source>
        <dbReference type="SAM" id="Phobius"/>
    </source>
</evidence>